<name>A0ACB9DF25_9ASTR</name>
<evidence type="ECO:0000313" key="2">
    <source>
        <dbReference type="Proteomes" id="UP001056120"/>
    </source>
</evidence>
<gene>
    <name evidence="1" type="ORF">L1987_58246</name>
</gene>
<proteinExistence type="predicted"/>
<evidence type="ECO:0000313" key="1">
    <source>
        <dbReference type="EMBL" id="KAI3745142.1"/>
    </source>
</evidence>
<organism evidence="1 2">
    <name type="scientific">Smallanthus sonchifolius</name>
    <dbReference type="NCBI Taxonomy" id="185202"/>
    <lineage>
        <taxon>Eukaryota</taxon>
        <taxon>Viridiplantae</taxon>
        <taxon>Streptophyta</taxon>
        <taxon>Embryophyta</taxon>
        <taxon>Tracheophyta</taxon>
        <taxon>Spermatophyta</taxon>
        <taxon>Magnoliopsida</taxon>
        <taxon>eudicotyledons</taxon>
        <taxon>Gunneridae</taxon>
        <taxon>Pentapetalae</taxon>
        <taxon>asterids</taxon>
        <taxon>campanulids</taxon>
        <taxon>Asterales</taxon>
        <taxon>Asteraceae</taxon>
        <taxon>Asteroideae</taxon>
        <taxon>Heliantheae alliance</taxon>
        <taxon>Millerieae</taxon>
        <taxon>Smallanthus</taxon>
    </lineage>
</organism>
<accession>A0ACB9DF25</accession>
<protein>
    <submittedName>
        <fullName evidence="1">Uncharacterized protein</fullName>
    </submittedName>
</protein>
<sequence length="665" mass="76072">MDEGVRRWKNRYPGRFISPTKMVDNIEASDDVDSFEFRMDFLMCFVTVMVDPNVNPLTFWNMSNLKERQKLEIKGGGFGIGPFKGLSSSNDIEGDEDTPLVDQMKVRSKDQIFGVLKSVNLEKGESSSNEQREEEDHETETVAREADVEKEIGGNRQTGESEENVEIGKTDMMESNICGGDEDLDNVIELSTKMCDEVTEDEGDKLGLERLGGKENKCADEQTDNEWTEGLENIGEVEKLELDGTWESPCLSQYKKIESGSELMQADNIEKSVTFLMKLDVGGREEEASEESAADQGLELTGAPSLIVINVKDMQNGNNGGAKTIGDKIYFDEQCATTRTKVVKTKNNNLREIIAELESKRKNSVREKVIAIYDKSPYQLRGVNLNSMVTKEDEQVREFICNDEGILYELHGDFSRKKAMETNFELLFRSTKNVVATRELFKSLKADVEVSDDVIDCWVEVLNYEERFILDSSQHRLFVNTKEIFSWMLNDEKTNKEKRMERFRNNMKVEVNGDEKLADLKDFDMVLFSVLEFNHYYLMNDQQQGILQEGSCYKIKELFVDYLEEKKHPKTNEITTTNIHNVKLEWTTTNNYTDCGVFLMRHTERFMGLHEMFECEITKNGRKKLTELKKLRKKMDAHILLSSANVLKETVGAEALKEGKVVAAV</sequence>
<comment type="caution">
    <text evidence="1">The sequence shown here is derived from an EMBL/GenBank/DDBJ whole genome shotgun (WGS) entry which is preliminary data.</text>
</comment>
<reference evidence="1 2" key="2">
    <citation type="journal article" date="2022" name="Mol. Ecol. Resour.">
        <title>The genomes of chicory, endive, great burdock and yacon provide insights into Asteraceae paleo-polyploidization history and plant inulin production.</title>
        <authorList>
            <person name="Fan W."/>
            <person name="Wang S."/>
            <person name="Wang H."/>
            <person name="Wang A."/>
            <person name="Jiang F."/>
            <person name="Liu H."/>
            <person name="Zhao H."/>
            <person name="Xu D."/>
            <person name="Zhang Y."/>
        </authorList>
    </citation>
    <scope>NUCLEOTIDE SEQUENCE [LARGE SCALE GENOMIC DNA]</scope>
    <source>
        <strain evidence="2">cv. Yunnan</strain>
        <tissue evidence="1">Leaves</tissue>
    </source>
</reference>
<reference evidence="2" key="1">
    <citation type="journal article" date="2022" name="Mol. Ecol. Resour.">
        <title>The genomes of chicory, endive, great burdock and yacon provide insights into Asteraceae palaeo-polyploidization history and plant inulin production.</title>
        <authorList>
            <person name="Fan W."/>
            <person name="Wang S."/>
            <person name="Wang H."/>
            <person name="Wang A."/>
            <person name="Jiang F."/>
            <person name="Liu H."/>
            <person name="Zhao H."/>
            <person name="Xu D."/>
            <person name="Zhang Y."/>
        </authorList>
    </citation>
    <scope>NUCLEOTIDE SEQUENCE [LARGE SCALE GENOMIC DNA]</scope>
    <source>
        <strain evidence="2">cv. Yunnan</strain>
    </source>
</reference>
<keyword evidence="2" id="KW-1185">Reference proteome</keyword>
<dbReference type="EMBL" id="CM042036">
    <property type="protein sequence ID" value="KAI3745142.1"/>
    <property type="molecule type" value="Genomic_DNA"/>
</dbReference>
<dbReference type="Proteomes" id="UP001056120">
    <property type="component" value="Linkage Group LG19"/>
</dbReference>